<feature type="non-terminal residue" evidence="2">
    <location>
        <position position="196"/>
    </location>
</feature>
<proteinExistence type="predicted"/>
<accession>A0A392PPS9</accession>
<dbReference type="EMBL" id="LXQA010091054">
    <property type="protein sequence ID" value="MCI14113.1"/>
    <property type="molecule type" value="Genomic_DNA"/>
</dbReference>
<dbReference type="Pfam" id="PF13976">
    <property type="entry name" value="gag_pre-integrs"/>
    <property type="match status" value="1"/>
</dbReference>
<protein>
    <submittedName>
        <fullName evidence="2">Putative gag-pol polyprotein</fullName>
    </submittedName>
</protein>
<evidence type="ECO:0000259" key="1">
    <source>
        <dbReference type="PROSITE" id="PS50994"/>
    </source>
</evidence>
<dbReference type="GO" id="GO:0003676">
    <property type="term" value="F:nucleic acid binding"/>
    <property type="evidence" value="ECO:0007669"/>
    <property type="project" value="InterPro"/>
</dbReference>
<name>A0A392PPS9_9FABA</name>
<dbReference type="SUPFAM" id="SSF53098">
    <property type="entry name" value="Ribonuclease H-like"/>
    <property type="match status" value="1"/>
</dbReference>
<dbReference type="PROSITE" id="PS50994">
    <property type="entry name" value="INTEGRASE"/>
    <property type="match status" value="1"/>
</dbReference>
<dbReference type="PANTHER" id="PTHR42648:SF21">
    <property type="entry name" value="CYSTEINE-RICH RLK (RECEPTOR-LIKE PROTEIN KINASE) 8"/>
    <property type="match status" value="1"/>
</dbReference>
<organism evidence="2 3">
    <name type="scientific">Trifolium medium</name>
    <dbReference type="NCBI Taxonomy" id="97028"/>
    <lineage>
        <taxon>Eukaryota</taxon>
        <taxon>Viridiplantae</taxon>
        <taxon>Streptophyta</taxon>
        <taxon>Embryophyta</taxon>
        <taxon>Tracheophyta</taxon>
        <taxon>Spermatophyta</taxon>
        <taxon>Magnoliopsida</taxon>
        <taxon>eudicotyledons</taxon>
        <taxon>Gunneridae</taxon>
        <taxon>Pentapetalae</taxon>
        <taxon>rosids</taxon>
        <taxon>fabids</taxon>
        <taxon>Fabales</taxon>
        <taxon>Fabaceae</taxon>
        <taxon>Papilionoideae</taxon>
        <taxon>50 kb inversion clade</taxon>
        <taxon>NPAAA clade</taxon>
        <taxon>Hologalegina</taxon>
        <taxon>IRL clade</taxon>
        <taxon>Trifolieae</taxon>
        <taxon>Trifolium</taxon>
    </lineage>
</organism>
<keyword evidence="3" id="KW-1185">Reference proteome</keyword>
<dbReference type="GO" id="GO:0015074">
    <property type="term" value="P:DNA integration"/>
    <property type="evidence" value="ECO:0007669"/>
    <property type="project" value="InterPro"/>
</dbReference>
<dbReference type="InterPro" id="IPR001584">
    <property type="entry name" value="Integrase_cat-core"/>
</dbReference>
<comment type="caution">
    <text evidence="2">The sequence shown here is derived from an EMBL/GenBank/DDBJ whole genome shotgun (WGS) entry which is preliminary data.</text>
</comment>
<dbReference type="AlphaFoldDB" id="A0A392PPS9"/>
<evidence type="ECO:0000313" key="2">
    <source>
        <dbReference type="EMBL" id="MCI14113.1"/>
    </source>
</evidence>
<sequence length="196" mass="22740">MKVNFTKSECLVTDVKGEVVMKGTRSKDNCYLWVPKENTNLSTCLTSKEDEVKLWHQRLGHLNLRGMKKAITEEAIKRLPKLKIEESNICGECQIGKQTRMSHQKLQHMVTSKVLEQLHMDLIGPMQVESLGGKRYVFVVVDDFSIFTWVNFIREKSDTFEVFKELCLQIQREKDSGIVRIKSDHGKEFENAKFTE</sequence>
<dbReference type="Pfam" id="PF00665">
    <property type="entry name" value="rve"/>
    <property type="match status" value="1"/>
</dbReference>
<reference evidence="2 3" key="1">
    <citation type="journal article" date="2018" name="Front. Plant Sci.">
        <title>Red Clover (Trifolium pratense) and Zigzag Clover (T. medium) - A Picture of Genomic Similarities and Differences.</title>
        <authorList>
            <person name="Dluhosova J."/>
            <person name="Istvanek J."/>
            <person name="Nedelnik J."/>
            <person name="Repkova J."/>
        </authorList>
    </citation>
    <scope>NUCLEOTIDE SEQUENCE [LARGE SCALE GENOMIC DNA]</scope>
    <source>
        <strain evidence="3">cv. 10/8</strain>
        <tissue evidence="2">Leaf</tissue>
    </source>
</reference>
<dbReference type="PANTHER" id="PTHR42648">
    <property type="entry name" value="TRANSPOSASE, PUTATIVE-RELATED"/>
    <property type="match status" value="1"/>
</dbReference>
<feature type="domain" description="Integrase catalytic" evidence="1">
    <location>
        <begin position="109"/>
        <end position="196"/>
    </location>
</feature>
<dbReference type="InterPro" id="IPR012337">
    <property type="entry name" value="RNaseH-like_sf"/>
</dbReference>
<dbReference type="Gene3D" id="3.30.420.10">
    <property type="entry name" value="Ribonuclease H-like superfamily/Ribonuclease H"/>
    <property type="match status" value="1"/>
</dbReference>
<dbReference type="Proteomes" id="UP000265520">
    <property type="component" value="Unassembled WGS sequence"/>
</dbReference>
<evidence type="ECO:0000313" key="3">
    <source>
        <dbReference type="Proteomes" id="UP000265520"/>
    </source>
</evidence>
<dbReference type="InterPro" id="IPR025724">
    <property type="entry name" value="GAG-pre-integrase_dom"/>
</dbReference>
<dbReference type="InterPro" id="IPR036397">
    <property type="entry name" value="RNaseH_sf"/>
</dbReference>
<dbReference type="InterPro" id="IPR039537">
    <property type="entry name" value="Retrotran_Ty1/copia-like"/>
</dbReference>